<organism evidence="2 3">
    <name type="scientific">Protopolystoma xenopodis</name>
    <dbReference type="NCBI Taxonomy" id="117903"/>
    <lineage>
        <taxon>Eukaryota</taxon>
        <taxon>Metazoa</taxon>
        <taxon>Spiralia</taxon>
        <taxon>Lophotrochozoa</taxon>
        <taxon>Platyhelminthes</taxon>
        <taxon>Monogenea</taxon>
        <taxon>Polyopisthocotylea</taxon>
        <taxon>Polystomatidea</taxon>
        <taxon>Polystomatidae</taxon>
        <taxon>Protopolystoma</taxon>
    </lineage>
</organism>
<name>A0A448XIF2_9PLAT</name>
<comment type="caution">
    <text evidence="2">The sequence shown here is derived from an EMBL/GenBank/DDBJ whole genome shotgun (WGS) entry which is preliminary data.</text>
</comment>
<evidence type="ECO:0000313" key="2">
    <source>
        <dbReference type="EMBL" id="VEL37396.1"/>
    </source>
</evidence>
<dbReference type="AlphaFoldDB" id="A0A448XIF2"/>
<dbReference type="Proteomes" id="UP000784294">
    <property type="component" value="Unassembled WGS sequence"/>
</dbReference>
<evidence type="ECO:0000313" key="3">
    <source>
        <dbReference type="Proteomes" id="UP000784294"/>
    </source>
</evidence>
<sequence length="227" mass="24986">MKTNESHVLNLRGLFISPSLSNYYDIICTGNSQPSVRKVEQQLTHNWSDFEETEVPNLSPSCRTSNHKWPPSQRPLPPLPLAARPIQYPPTRKAPSPPSVQLSPRQATPPPPPRLLPVAQSSSFVPKSTTFTTLTSQSPEQSDATATPLTETPVGRDVLKPHTLSEHFIQAGLPNETQISTSSVSTHLSQVSSSDVGMGQVSTAEMEGFVRFRILFFFFDLHAILFG</sequence>
<feature type="compositionally biased region" description="Polar residues" evidence="1">
    <location>
        <begin position="121"/>
        <end position="150"/>
    </location>
</feature>
<feature type="region of interest" description="Disordered" evidence="1">
    <location>
        <begin position="52"/>
        <end position="156"/>
    </location>
</feature>
<reference evidence="2" key="1">
    <citation type="submission" date="2018-11" db="EMBL/GenBank/DDBJ databases">
        <authorList>
            <consortium name="Pathogen Informatics"/>
        </authorList>
    </citation>
    <scope>NUCLEOTIDE SEQUENCE</scope>
</reference>
<keyword evidence="3" id="KW-1185">Reference proteome</keyword>
<protein>
    <submittedName>
        <fullName evidence="2">Uncharacterized protein</fullName>
    </submittedName>
</protein>
<evidence type="ECO:0000256" key="1">
    <source>
        <dbReference type="SAM" id="MobiDB-lite"/>
    </source>
</evidence>
<proteinExistence type="predicted"/>
<accession>A0A448XIF2</accession>
<dbReference type="EMBL" id="CAAALY010254836">
    <property type="protein sequence ID" value="VEL37396.1"/>
    <property type="molecule type" value="Genomic_DNA"/>
</dbReference>
<gene>
    <name evidence="2" type="ORF">PXEA_LOCUS30836</name>
</gene>